<dbReference type="Proteomes" id="UP000319557">
    <property type="component" value="Chromosome"/>
</dbReference>
<reference evidence="1 2" key="1">
    <citation type="submission" date="2019-02" db="EMBL/GenBank/DDBJ databases">
        <title>Deep-cultivation of Planctomycetes and their phenomic and genomic characterization uncovers novel biology.</title>
        <authorList>
            <person name="Wiegand S."/>
            <person name="Jogler M."/>
            <person name="Boedeker C."/>
            <person name="Pinto D."/>
            <person name="Vollmers J."/>
            <person name="Rivas-Marin E."/>
            <person name="Kohn T."/>
            <person name="Peeters S.H."/>
            <person name="Heuer A."/>
            <person name="Rast P."/>
            <person name="Oberbeckmann S."/>
            <person name="Bunk B."/>
            <person name="Jeske O."/>
            <person name="Meyerdierks A."/>
            <person name="Storesund J.E."/>
            <person name="Kallscheuer N."/>
            <person name="Luecker S."/>
            <person name="Lage O.M."/>
            <person name="Pohl T."/>
            <person name="Merkel B.J."/>
            <person name="Hornburger P."/>
            <person name="Mueller R.-W."/>
            <person name="Bruemmer F."/>
            <person name="Labrenz M."/>
            <person name="Spormann A.M."/>
            <person name="Op den Camp H."/>
            <person name="Overmann J."/>
            <person name="Amann R."/>
            <person name="Jetten M.S.M."/>
            <person name="Mascher T."/>
            <person name="Medema M.H."/>
            <person name="Devos D.P."/>
            <person name="Kaster A.-K."/>
            <person name="Ovreas L."/>
            <person name="Rohde M."/>
            <person name="Galperin M.Y."/>
            <person name="Jogler C."/>
        </authorList>
    </citation>
    <scope>NUCLEOTIDE SEQUENCE [LARGE SCALE GENOMIC DNA]</scope>
    <source>
        <strain evidence="1 2">EC9</strain>
    </source>
</reference>
<organism evidence="1 2">
    <name type="scientific">Rosistilla ulvae</name>
    <dbReference type="NCBI Taxonomy" id="1930277"/>
    <lineage>
        <taxon>Bacteria</taxon>
        <taxon>Pseudomonadati</taxon>
        <taxon>Planctomycetota</taxon>
        <taxon>Planctomycetia</taxon>
        <taxon>Pirellulales</taxon>
        <taxon>Pirellulaceae</taxon>
        <taxon>Rosistilla</taxon>
    </lineage>
</organism>
<evidence type="ECO:0000313" key="2">
    <source>
        <dbReference type="Proteomes" id="UP000319557"/>
    </source>
</evidence>
<dbReference type="RefSeq" id="WP_218934724.1">
    <property type="nucleotide sequence ID" value="NZ_CP036261.1"/>
</dbReference>
<proteinExistence type="predicted"/>
<name>A0A517LZN4_9BACT</name>
<evidence type="ECO:0000313" key="1">
    <source>
        <dbReference type="EMBL" id="QDS88082.1"/>
    </source>
</evidence>
<dbReference type="EMBL" id="CP036261">
    <property type="protein sequence ID" value="QDS88082.1"/>
    <property type="molecule type" value="Genomic_DNA"/>
</dbReference>
<dbReference type="KEGG" id="ruv:EC9_22680"/>
<sequence length="59" mass="6883">MFRRHLFTKLVKGGEPRPEATFKETSLFTDIRQVNRTINFEAIMVPRALPVLCPEVPKR</sequence>
<protein>
    <submittedName>
        <fullName evidence="1">Uncharacterized protein</fullName>
    </submittedName>
</protein>
<keyword evidence="2" id="KW-1185">Reference proteome</keyword>
<accession>A0A517LZN4</accession>
<gene>
    <name evidence="1" type="ORF">EC9_22680</name>
</gene>
<dbReference type="AlphaFoldDB" id="A0A517LZN4"/>